<evidence type="ECO:0000256" key="1">
    <source>
        <dbReference type="ARBA" id="ARBA00004196"/>
    </source>
</evidence>
<dbReference type="Proteomes" id="UP001460888">
    <property type="component" value="Unassembled WGS sequence"/>
</dbReference>
<dbReference type="PANTHER" id="PTHR32347">
    <property type="entry name" value="EFFLUX SYSTEM COMPONENT YKNX-RELATED"/>
    <property type="match status" value="1"/>
</dbReference>
<dbReference type="InterPro" id="IPR050465">
    <property type="entry name" value="UPF0194_transport"/>
</dbReference>
<dbReference type="RefSeq" id="WP_353110608.1">
    <property type="nucleotide sequence ID" value="NZ_APND01000002.1"/>
</dbReference>
<keyword evidence="2" id="KW-0175">Coiled coil</keyword>
<keyword evidence="5" id="KW-1185">Reference proteome</keyword>
<dbReference type="Gene3D" id="2.40.50.100">
    <property type="match status" value="1"/>
</dbReference>
<dbReference type="Gene3D" id="2.40.30.170">
    <property type="match status" value="1"/>
</dbReference>
<keyword evidence="3" id="KW-0812">Transmembrane</keyword>
<evidence type="ECO:0008006" key="6">
    <source>
        <dbReference type="Google" id="ProtNLM"/>
    </source>
</evidence>
<reference evidence="4 5" key="1">
    <citation type="submission" date="2013-03" db="EMBL/GenBank/DDBJ databases">
        <title>Salinisphaera dokdonensis CL-ES53 Genome Sequencing.</title>
        <authorList>
            <person name="Li C."/>
            <person name="Lai Q."/>
            <person name="Shao Z."/>
        </authorList>
    </citation>
    <scope>NUCLEOTIDE SEQUENCE [LARGE SCALE GENOMIC DNA]</scope>
    <source>
        <strain evidence="4 5">CL-ES53</strain>
    </source>
</reference>
<keyword evidence="3" id="KW-1133">Transmembrane helix</keyword>
<dbReference type="SUPFAM" id="SSF111369">
    <property type="entry name" value="HlyD-like secretion proteins"/>
    <property type="match status" value="1"/>
</dbReference>
<name>A0ABV2AZS3_9GAMM</name>
<accession>A0ABV2AZS3</accession>
<keyword evidence="3" id="KW-0472">Membrane</keyword>
<gene>
    <name evidence="4" type="ORF">SADO_07652</name>
</gene>
<evidence type="ECO:0000313" key="4">
    <source>
        <dbReference type="EMBL" id="MES1929113.1"/>
    </source>
</evidence>
<proteinExistence type="predicted"/>
<protein>
    <recommendedName>
        <fullName evidence="6">Membrane fusion protein biotin-lipoyl like domain-containing protein</fullName>
    </recommendedName>
</protein>
<evidence type="ECO:0000313" key="5">
    <source>
        <dbReference type="Proteomes" id="UP001460888"/>
    </source>
</evidence>
<dbReference type="EMBL" id="APND01000002">
    <property type="protein sequence ID" value="MES1929113.1"/>
    <property type="molecule type" value="Genomic_DNA"/>
</dbReference>
<sequence length="446" mass="49522">MAAEGGLDTARLSALFEVEHRARGADSPTTLRFISVNESRGVVDYRQAALLESGIRGWRVTAISDVPAVDRNSLYAQWVERVVGLQDLSEASTREVSIDNLPDWERGVWSEVCPARAMLVPVAAPGQTPSAWLWIAREQAWSDADRFLAEHVAEVFGHAFVALSPRRRRGSLFGRLKRSSVGLLLLVLVIAALAIPVRLSALAPAEIVARDPTIVAAPMEGVVEKVLVEPNARVEKGQPLVRLQDLEARNRFDVANEALKVANARYSKALQESFDDPKSRAELATLKAEAQLREVERAFAKQKLDKIVLRAEHDGLVIFNDPNDWSGRPVRTGERIMELADPASQEVRVQLPVDDAIVLEAGAPMKLFLDSRPLQPIDGKVRRVSYKPEVTPRDQMVYRVIARLDEERDYLRIGLRGTAKVSGSKVPLGYYIFRRPITALRQTLGI</sequence>
<comment type="caution">
    <text evidence="4">The sequence shown here is derived from an EMBL/GenBank/DDBJ whole genome shotgun (WGS) entry which is preliminary data.</text>
</comment>
<feature type="transmembrane region" description="Helical" evidence="3">
    <location>
        <begin position="176"/>
        <end position="195"/>
    </location>
</feature>
<organism evidence="4 5">
    <name type="scientific">Salinisphaera dokdonensis CL-ES53</name>
    <dbReference type="NCBI Taxonomy" id="1304272"/>
    <lineage>
        <taxon>Bacteria</taxon>
        <taxon>Pseudomonadati</taxon>
        <taxon>Pseudomonadota</taxon>
        <taxon>Gammaproteobacteria</taxon>
        <taxon>Salinisphaerales</taxon>
        <taxon>Salinisphaeraceae</taxon>
        <taxon>Salinisphaera</taxon>
    </lineage>
</organism>
<dbReference type="PANTHER" id="PTHR32347:SF23">
    <property type="entry name" value="BLL5650 PROTEIN"/>
    <property type="match status" value="1"/>
</dbReference>
<evidence type="ECO:0000256" key="3">
    <source>
        <dbReference type="SAM" id="Phobius"/>
    </source>
</evidence>
<comment type="subcellular location">
    <subcellularLocation>
        <location evidence="1">Cell envelope</location>
    </subcellularLocation>
</comment>
<evidence type="ECO:0000256" key="2">
    <source>
        <dbReference type="ARBA" id="ARBA00023054"/>
    </source>
</evidence>